<reference evidence="3 4" key="1">
    <citation type="submission" date="2018-06" db="EMBL/GenBank/DDBJ databases">
        <title>Complete genome of Desulfovibrio indonesiensis P37SLT.</title>
        <authorList>
            <person name="Crispim J.S."/>
            <person name="Vidigal P.M.P."/>
            <person name="Silva L.C.F."/>
            <person name="Laguardia C.N."/>
            <person name="Araujo L.C."/>
            <person name="Dias R.S."/>
            <person name="Sousa M.P."/>
            <person name="Paula S.O."/>
            <person name="Silva C."/>
        </authorList>
    </citation>
    <scope>NUCLEOTIDE SEQUENCE [LARGE SCALE GENOMIC DNA]</scope>
    <source>
        <strain evidence="3 4">P37SLT</strain>
    </source>
</reference>
<gene>
    <name evidence="3" type="ORF">DPQ33_00915</name>
</gene>
<proteinExistence type="predicted"/>
<accession>A0A7M3MJ44</accession>
<feature type="region of interest" description="Disordered" evidence="1">
    <location>
        <begin position="86"/>
        <end position="223"/>
    </location>
</feature>
<feature type="signal peptide" evidence="2">
    <location>
        <begin position="1"/>
        <end position="27"/>
    </location>
</feature>
<evidence type="ECO:0000256" key="2">
    <source>
        <dbReference type="SAM" id="SignalP"/>
    </source>
</evidence>
<dbReference type="RefSeq" id="WP_144301290.1">
    <property type="nucleotide sequence ID" value="NZ_QMIE01000001.1"/>
</dbReference>
<evidence type="ECO:0000313" key="4">
    <source>
        <dbReference type="Proteomes" id="UP000448292"/>
    </source>
</evidence>
<name>A0A7M3MJ44_9BACT</name>
<evidence type="ECO:0008006" key="5">
    <source>
        <dbReference type="Google" id="ProtNLM"/>
    </source>
</evidence>
<evidence type="ECO:0000313" key="3">
    <source>
        <dbReference type="EMBL" id="TVM19829.1"/>
    </source>
</evidence>
<keyword evidence="4" id="KW-1185">Reference proteome</keyword>
<keyword evidence="2" id="KW-0732">Signal</keyword>
<evidence type="ECO:0000256" key="1">
    <source>
        <dbReference type="SAM" id="MobiDB-lite"/>
    </source>
</evidence>
<comment type="caution">
    <text evidence="3">The sequence shown here is derived from an EMBL/GenBank/DDBJ whole genome shotgun (WGS) entry which is preliminary data.</text>
</comment>
<dbReference type="Proteomes" id="UP000448292">
    <property type="component" value="Unassembled WGS sequence"/>
</dbReference>
<feature type="chain" id="PRO_5029489424" description="Translation initiation factor IF-2" evidence="2">
    <location>
        <begin position="28"/>
        <end position="223"/>
    </location>
</feature>
<sequence length="223" mass="24047">MARFCTPCILGVLIAVGLCLAALPARASMSVGVGFSTGNVGVGFSTYAPLSMFERVYTSSSSAVHFGYVHGPRYVRRSPSRPVIVLPAGSAGKLRKTPRPAPRAYRGAPPPPPPGSYGYGRSGSIDSRGYPPGHYSQDTSRGRTSRGYGGYPADRHASDWKRTPPPPNSAPYFGERYQRHFSSPEFSRPVRPTAPYPGYPPPSGHRPSYREGPRFSGSFVLEP</sequence>
<feature type="compositionally biased region" description="Basic and acidic residues" evidence="1">
    <location>
        <begin position="153"/>
        <end position="162"/>
    </location>
</feature>
<feature type="compositionally biased region" description="Pro residues" evidence="1">
    <location>
        <begin position="192"/>
        <end position="204"/>
    </location>
</feature>
<organism evidence="3 4">
    <name type="scientific">Oceanidesulfovibrio indonesiensis</name>
    <dbReference type="NCBI Taxonomy" id="54767"/>
    <lineage>
        <taxon>Bacteria</taxon>
        <taxon>Pseudomonadati</taxon>
        <taxon>Thermodesulfobacteriota</taxon>
        <taxon>Desulfovibrionia</taxon>
        <taxon>Desulfovibrionales</taxon>
        <taxon>Desulfovibrionaceae</taxon>
        <taxon>Oceanidesulfovibrio</taxon>
    </lineage>
</organism>
<protein>
    <recommendedName>
        <fullName evidence="5">Translation initiation factor IF-2</fullName>
    </recommendedName>
</protein>
<dbReference type="AlphaFoldDB" id="A0A7M3MJ44"/>
<dbReference type="EMBL" id="QMIE01000001">
    <property type="protein sequence ID" value="TVM19829.1"/>
    <property type="molecule type" value="Genomic_DNA"/>
</dbReference>